<organism evidence="2 3">
    <name type="scientific">Dryococelus australis</name>
    <dbReference type="NCBI Taxonomy" id="614101"/>
    <lineage>
        <taxon>Eukaryota</taxon>
        <taxon>Metazoa</taxon>
        <taxon>Ecdysozoa</taxon>
        <taxon>Arthropoda</taxon>
        <taxon>Hexapoda</taxon>
        <taxon>Insecta</taxon>
        <taxon>Pterygota</taxon>
        <taxon>Neoptera</taxon>
        <taxon>Polyneoptera</taxon>
        <taxon>Phasmatodea</taxon>
        <taxon>Verophasmatodea</taxon>
        <taxon>Anareolatae</taxon>
        <taxon>Phasmatidae</taxon>
        <taxon>Eurycanthinae</taxon>
        <taxon>Dryococelus</taxon>
    </lineage>
</organism>
<accession>A0ABQ9I0Q9</accession>
<evidence type="ECO:0000313" key="3">
    <source>
        <dbReference type="Proteomes" id="UP001159363"/>
    </source>
</evidence>
<dbReference type="EMBL" id="JARBHB010000003">
    <property type="protein sequence ID" value="KAJ8889971.1"/>
    <property type="molecule type" value="Genomic_DNA"/>
</dbReference>
<dbReference type="Proteomes" id="UP001159363">
    <property type="component" value="Chromosome 3"/>
</dbReference>
<feature type="region of interest" description="Disordered" evidence="1">
    <location>
        <begin position="439"/>
        <end position="465"/>
    </location>
</feature>
<evidence type="ECO:0000313" key="2">
    <source>
        <dbReference type="EMBL" id="KAJ8889971.1"/>
    </source>
</evidence>
<sequence length="645" mass="70817">MTPGPVALARGEGVGLYGAVNLGQSNVEVSCCPPTSLFDPPRVTLREIGQRNYKKILQLNTEIQSAEGKERKLQKMYRGATRCGKPVEAIYQKKWRSCSPADASRLATLMNDTKCCVVSSNCARMAGADFMGIPALEFKGIGKRKNFQEKPANQRHRPARFLHVKIWVTSPGIEPVSTRWWMTIESFLAICYPGHRRGRVAGGDFFPPPSPPQTRISLTLTLRRCRGQAATSPRVIFNSTSPSAAAPEWPASLPPRRLSPARGDSALVERRRWALLAGSCSTTLATQLAMSLSVAPPSPVSIYTLYQLVRSYPTKANRVQSPAGSLRIFVSGNRAERCHWSVDFLGDLPFPPPFHSGAAPYSLQSPSSAIMILAVTSRPNIFTHSHYKSPSRHSTGGKWGRARKRDPQKALSVLQHWTAFLLTTLSEAMRADLAGCAQRENPENTRRPVASSGVIPTSEDPEANQTGNQTQLALVGGELLTIASPWPPCRMWVCKAGKEGCGRVCVRCRRVELSRAAVKGAGEGTSSVFVTALPRAQRASTCVGGVVWTPVGTPRPRSRSEGAIRATLTRTSSASSLLRARRTVLPTAPLLDAKDVKITDFTRPNFSRRCRDLRRFIPRWSDMCLQVCTCNVLRNKSLHTWEVVR</sequence>
<evidence type="ECO:0000256" key="1">
    <source>
        <dbReference type="SAM" id="MobiDB-lite"/>
    </source>
</evidence>
<name>A0ABQ9I0Q9_9NEOP</name>
<comment type="caution">
    <text evidence="2">The sequence shown here is derived from an EMBL/GenBank/DDBJ whole genome shotgun (WGS) entry which is preliminary data.</text>
</comment>
<evidence type="ECO:0008006" key="4">
    <source>
        <dbReference type="Google" id="ProtNLM"/>
    </source>
</evidence>
<keyword evidence="3" id="KW-1185">Reference proteome</keyword>
<proteinExistence type="predicted"/>
<protein>
    <recommendedName>
        <fullName evidence="4">Ribosomal protein L22</fullName>
    </recommendedName>
</protein>
<reference evidence="2 3" key="1">
    <citation type="submission" date="2023-02" db="EMBL/GenBank/DDBJ databases">
        <title>LHISI_Scaffold_Assembly.</title>
        <authorList>
            <person name="Stuart O.P."/>
            <person name="Cleave R."/>
            <person name="Magrath M.J.L."/>
            <person name="Mikheyev A.S."/>
        </authorList>
    </citation>
    <scope>NUCLEOTIDE SEQUENCE [LARGE SCALE GENOMIC DNA]</scope>
    <source>
        <strain evidence="2">Daus_M_001</strain>
        <tissue evidence="2">Leg muscle</tissue>
    </source>
</reference>
<gene>
    <name evidence="2" type="ORF">PR048_009476</name>
</gene>